<dbReference type="InterPro" id="IPR001646">
    <property type="entry name" value="5peptide_repeat"/>
</dbReference>
<sequence length="272" mass="29810">MAELRPDCSRCFGLCCAALPFTHSADFAIDKPAKMPCPNLQADCRCLIHSCLREKGFKGCIAFECFGAGQKVSEQTFAGVDWHGHKKTAEKMFAVFPKMIMLHELLWYLNEALIHPAVGPIRSELSHASAETEKLTRLSAESINALDLHALQAKLNQLFVETSGRVWRTSQSDGAGLRKKRADFCNADLIGKNFCKMDLSGANFRGAYLIAADLSHADLSGADFIGADLRDANLCGANLTDSIFLTQAQLNSAQGDAATRLPVLLDRPMHWH</sequence>
<keyword evidence="2" id="KW-1185">Reference proteome</keyword>
<dbReference type="PANTHER" id="PTHR14136">
    <property type="entry name" value="BTB_POZ DOMAIN-CONTAINING PROTEIN KCTD9"/>
    <property type="match status" value="1"/>
</dbReference>
<organism evidence="1 2">
    <name type="scientific">Sporolactobacillus mangiferae</name>
    <dbReference type="NCBI Taxonomy" id="2940498"/>
    <lineage>
        <taxon>Bacteria</taxon>
        <taxon>Bacillati</taxon>
        <taxon>Bacillota</taxon>
        <taxon>Bacilli</taxon>
        <taxon>Bacillales</taxon>
        <taxon>Sporolactobacillaceae</taxon>
        <taxon>Sporolactobacillus</taxon>
    </lineage>
</organism>
<evidence type="ECO:0000313" key="2">
    <source>
        <dbReference type="Proteomes" id="UP001203004"/>
    </source>
</evidence>
<dbReference type="Pfam" id="PF00805">
    <property type="entry name" value="Pentapeptide"/>
    <property type="match status" value="1"/>
</dbReference>
<dbReference type="EMBL" id="JAMAST010000005">
    <property type="protein sequence ID" value="MCL1631635.1"/>
    <property type="molecule type" value="Genomic_DNA"/>
</dbReference>
<dbReference type="Proteomes" id="UP001203004">
    <property type="component" value="Unassembled WGS sequence"/>
</dbReference>
<comment type="caution">
    <text evidence="1">The sequence shown here is derived from an EMBL/GenBank/DDBJ whole genome shotgun (WGS) entry which is preliminary data.</text>
</comment>
<evidence type="ECO:0000313" key="1">
    <source>
        <dbReference type="EMBL" id="MCL1631635.1"/>
    </source>
</evidence>
<gene>
    <name evidence="1" type="ORF">M3N64_06695</name>
</gene>
<name>A0ABT0M9T4_9BACL</name>
<dbReference type="InterPro" id="IPR051082">
    <property type="entry name" value="Pentapeptide-BTB/POZ_domain"/>
</dbReference>
<proteinExistence type="predicted"/>
<dbReference type="PANTHER" id="PTHR14136:SF37">
    <property type="entry name" value="PENTAPEPTIDE REPEAT-CONTAINING PROTEIN"/>
    <property type="match status" value="1"/>
</dbReference>
<reference evidence="1 2" key="1">
    <citation type="submission" date="2022-05" db="EMBL/GenBank/DDBJ databases">
        <title>Sporolactobacillus sp nov CPB3-1, isolated from tree bark (Mangifera indica L.).</title>
        <authorList>
            <person name="Phuengjayaem S."/>
            <person name="Tanasupawat S."/>
        </authorList>
    </citation>
    <scope>NUCLEOTIDE SEQUENCE [LARGE SCALE GENOMIC DNA]</scope>
    <source>
        <strain evidence="1 2">CPB3-1</strain>
    </source>
</reference>
<dbReference type="SUPFAM" id="SSF141571">
    <property type="entry name" value="Pentapeptide repeat-like"/>
    <property type="match status" value="1"/>
</dbReference>
<accession>A0ABT0M9T4</accession>
<dbReference type="Gene3D" id="2.160.20.80">
    <property type="entry name" value="E3 ubiquitin-protein ligase SopA"/>
    <property type="match status" value="1"/>
</dbReference>
<protein>
    <submittedName>
        <fullName evidence="1">Pentapeptide repeat-containing protein</fullName>
    </submittedName>
</protein>